<dbReference type="EMBL" id="PNCI01000007">
    <property type="protein sequence ID" value="TMP31934.1"/>
    <property type="molecule type" value="Genomic_DNA"/>
</dbReference>
<dbReference type="InterPro" id="IPR000182">
    <property type="entry name" value="GNAT_dom"/>
</dbReference>
<dbReference type="InterPro" id="IPR051908">
    <property type="entry name" value="Ribosomal_N-acetyltransferase"/>
</dbReference>
<organism evidence="2 3">
    <name type="scientific">Pseudoalteromonas rubra</name>
    <dbReference type="NCBI Taxonomy" id="43658"/>
    <lineage>
        <taxon>Bacteria</taxon>
        <taxon>Pseudomonadati</taxon>
        <taxon>Pseudomonadota</taxon>
        <taxon>Gammaproteobacteria</taxon>
        <taxon>Alteromonadales</taxon>
        <taxon>Pseudoalteromonadaceae</taxon>
        <taxon>Pseudoalteromonas</taxon>
    </lineage>
</organism>
<dbReference type="OrthoDB" id="9784707at2"/>
<dbReference type="Gene3D" id="3.40.630.30">
    <property type="match status" value="1"/>
</dbReference>
<reference evidence="2 3" key="1">
    <citation type="submission" date="2018-01" db="EMBL/GenBank/DDBJ databases">
        <authorList>
            <person name="Paulsen S."/>
            <person name="Gram L.K."/>
        </authorList>
    </citation>
    <scope>NUCLEOTIDE SEQUENCE [LARGE SCALE GENOMIC DNA]</scope>
    <source>
        <strain evidence="2 3">S2676</strain>
    </source>
</reference>
<dbReference type="GO" id="GO:1990189">
    <property type="term" value="F:protein N-terminal-serine acetyltransferase activity"/>
    <property type="evidence" value="ECO:0007669"/>
    <property type="project" value="TreeGrafter"/>
</dbReference>
<dbReference type="PANTHER" id="PTHR43441:SF11">
    <property type="entry name" value="RIBOSOMAL-PROTEIN-SERINE ACETYLTRANSFERASE"/>
    <property type="match status" value="1"/>
</dbReference>
<feature type="domain" description="N-acetyltransferase" evidence="1">
    <location>
        <begin position="9"/>
        <end position="145"/>
    </location>
</feature>
<dbReference type="PANTHER" id="PTHR43441">
    <property type="entry name" value="RIBOSOMAL-PROTEIN-SERINE ACETYLTRANSFERASE"/>
    <property type="match status" value="1"/>
</dbReference>
<gene>
    <name evidence="2" type="ORF">CWB99_02940</name>
</gene>
<dbReference type="Pfam" id="PF13302">
    <property type="entry name" value="Acetyltransf_3"/>
    <property type="match status" value="1"/>
</dbReference>
<dbReference type="SUPFAM" id="SSF55729">
    <property type="entry name" value="Acyl-CoA N-acyltransferases (Nat)"/>
    <property type="match status" value="1"/>
</dbReference>
<keyword evidence="2" id="KW-0808">Transferase</keyword>
<reference evidence="3" key="2">
    <citation type="submission" date="2019-06" db="EMBL/GenBank/DDBJ databases">
        <title>Co-occurence of chitin degradation, pigmentation and bioactivity in marine Pseudoalteromonas.</title>
        <authorList>
            <person name="Sonnenschein E.C."/>
            <person name="Bech P.K."/>
        </authorList>
    </citation>
    <scope>NUCLEOTIDE SEQUENCE [LARGE SCALE GENOMIC DNA]</scope>
    <source>
        <strain evidence="3">S2676</strain>
    </source>
</reference>
<evidence type="ECO:0000313" key="2">
    <source>
        <dbReference type="EMBL" id="TMP31934.1"/>
    </source>
</evidence>
<dbReference type="Proteomes" id="UP000310249">
    <property type="component" value="Unassembled WGS sequence"/>
</dbReference>
<sequence>MDYYISPHLHLTPLNIKQASVLLEAVNMSRESLEIYLPWAQAVTDLDSAQKYITERLEMPGSRYFSVLFHHQFIGIFAVKSVDAPNTCEIGYWLCEQARGHAVIARILRVMLPCLIEEQEVRHIEFHCLDFNVASIKIAQRVGAKLTRNYSIAMQDKLPKTMCVYTADLS</sequence>
<dbReference type="GO" id="GO:0005737">
    <property type="term" value="C:cytoplasm"/>
    <property type="evidence" value="ECO:0007669"/>
    <property type="project" value="TreeGrafter"/>
</dbReference>
<comment type="caution">
    <text evidence="2">The sequence shown here is derived from an EMBL/GenBank/DDBJ whole genome shotgun (WGS) entry which is preliminary data.</text>
</comment>
<accession>A0A5S3WRY7</accession>
<evidence type="ECO:0000259" key="1">
    <source>
        <dbReference type="Pfam" id="PF13302"/>
    </source>
</evidence>
<protein>
    <submittedName>
        <fullName evidence="2">N-acetyltransferase</fullName>
    </submittedName>
</protein>
<dbReference type="AlphaFoldDB" id="A0A5S3WRY7"/>
<dbReference type="GO" id="GO:0008999">
    <property type="term" value="F:protein-N-terminal-alanine acetyltransferase activity"/>
    <property type="evidence" value="ECO:0007669"/>
    <property type="project" value="TreeGrafter"/>
</dbReference>
<name>A0A5S3WRY7_9GAMM</name>
<dbReference type="InterPro" id="IPR016181">
    <property type="entry name" value="Acyl_CoA_acyltransferase"/>
</dbReference>
<proteinExistence type="predicted"/>
<evidence type="ECO:0000313" key="3">
    <source>
        <dbReference type="Proteomes" id="UP000310249"/>
    </source>
</evidence>
<dbReference type="RefSeq" id="WP_138552535.1">
    <property type="nucleotide sequence ID" value="NZ_PNCH01000038.1"/>
</dbReference>